<dbReference type="SMART" id="SM00855">
    <property type="entry name" value="PGAM"/>
    <property type="match status" value="1"/>
</dbReference>
<sequence length="211" mass="24099">MDGQTRLFQMARIHIFRHGQTQWNLEKRLQGHDDSPLTQLGIEQAELARERLSQVSFDAVLSSPSGRTVHTANILTGLPKEQIKTMEGLREIHLGSWEGLSTEEVALRDNERYTAFWNAPQNYKPDTGESFQDLRERGLKALEDIALEYGGQTVVVVSHAGWIKTVVSELAGIERSLIWQEPYADNLSESILCFENGKWRVEKFCDITWNK</sequence>
<dbReference type="PROSITE" id="PS00175">
    <property type="entry name" value="PG_MUTASE"/>
    <property type="match status" value="1"/>
</dbReference>
<keyword evidence="1" id="KW-0324">Glycolysis</keyword>
<evidence type="ECO:0000256" key="3">
    <source>
        <dbReference type="PIRSR" id="PIRSR613078-1"/>
    </source>
</evidence>
<evidence type="ECO:0000256" key="2">
    <source>
        <dbReference type="ARBA" id="ARBA00023235"/>
    </source>
</evidence>
<feature type="binding site" evidence="4">
    <location>
        <position position="67"/>
    </location>
    <ligand>
        <name>substrate</name>
    </ligand>
</feature>
<evidence type="ECO:0000256" key="4">
    <source>
        <dbReference type="PIRSR" id="PIRSR613078-2"/>
    </source>
</evidence>
<dbReference type="InterPro" id="IPR013078">
    <property type="entry name" value="His_Pase_superF_clade-1"/>
</dbReference>
<organism evidence="5 6">
    <name type="scientific">Vibrio nigripulchritudo SOn1</name>
    <dbReference type="NCBI Taxonomy" id="1238450"/>
    <lineage>
        <taxon>Bacteria</taxon>
        <taxon>Pseudomonadati</taxon>
        <taxon>Pseudomonadota</taxon>
        <taxon>Gammaproteobacteria</taxon>
        <taxon>Vibrionales</taxon>
        <taxon>Vibrionaceae</taxon>
        <taxon>Vibrio</taxon>
    </lineage>
</organism>
<dbReference type="SUPFAM" id="SSF53254">
    <property type="entry name" value="Phosphoglycerate mutase-like"/>
    <property type="match status" value="1"/>
</dbReference>
<evidence type="ECO:0000313" key="6">
    <source>
        <dbReference type="Proteomes" id="UP000018211"/>
    </source>
</evidence>
<dbReference type="InterPro" id="IPR029033">
    <property type="entry name" value="His_PPase_superfam"/>
</dbReference>
<dbReference type="RefSeq" id="WP_022612612.1">
    <property type="nucleotide sequence ID" value="NZ_LK391965.1"/>
</dbReference>
<feature type="active site" description="Proton donor/acceptor" evidence="3">
    <location>
        <position position="91"/>
    </location>
</feature>
<gene>
    <name evidence="5" type="ORF">VIBNISOn1_410128</name>
</gene>
<reference evidence="5 6" key="1">
    <citation type="journal article" date="2013" name="ISME J.">
        <title>Comparative genomics of pathogenic lineages of Vibrio nigripulchritudo identifies virulence-associated traits.</title>
        <authorList>
            <person name="Goudenege D."/>
            <person name="Labreuche Y."/>
            <person name="Krin E."/>
            <person name="Ansquer D."/>
            <person name="Mangenot S."/>
            <person name="Calteau A."/>
            <person name="Medigue C."/>
            <person name="Mazel D."/>
            <person name="Polz M.F."/>
            <person name="Le Roux F."/>
        </authorList>
    </citation>
    <scope>NUCLEOTIDE SEQUENCE [LARGE SCALE GENOMIC DNA]</scope>
    <source>
        <strain evidence="5 6">SOn1</strain>
    </source>
</reference>
<comment type="caution">
    <text evidence="5">The sequence shown here is derived from an EMBL/GenBank/DDBJ whole genome shotgun (WGS) entry which is preliminary data.</text>
</comment>
<dbReference type="GO" id="GO:0005737">
    <property type="term" value="C:cytoplasm"/>
    <property type="evidence" value="ECO:0007669"/>
    <property type="project" value="TreeGrafter"/>
</dbReference>
<dbReference type="EC" id="5.4.2.1" evidence="5"/>
<dbReference type="AlphaFoldDB" id="A0AAV2VTC5"/>
<accession>A0AAV2VTC5</accession>
<dbReference type="PANTHER" id="PTHR48100:SF1">
    <property type="entry name" value="HISTIDINE PHOSPHATASE FAMILY PROTEIN-RELATED"/>
    <property type="match status" value="1"/>
</dbReference>
<dbReference type="Pfam" id="PF00300">
    <property type="entry name" value="His_Phos_1"/>
    <property type="match status" value="1"/>
</dbReference>
<keyword evidence="2 5" id="KW-0413">Isomerase</keyword>
<evidence type="ECO:0000313" key="5">
    <source>
        <dbReference type="EMBL" id="CCO47974.1"/>
    </source>
</evidence>
<dbReference type="CDD" id="cd07067">
    <property type="entry name" value="HP_PGM_like"/>
    <property type="match status" value="1"/>
</dbReference>
<feature type="active site" description="Tele-phosphohistidine intermediate" evidence="3">
    <location>
        <position position="18"/>
    </location>
</feature>
<protein>
    <submittedName>
        <fullName evidence="5">Phosphoglycerate mutase</fullName>
        <ecNumber evidence="5">5.4.2.1</ecNumber>
    </submittedName>
</protein>
<dbReference type="InterPro" id="IPR001345">
    <property type="entry name" value="PG/BPGM_mutase_AS"/>
</dbReference>
<dbReference type="Proteomes" id="UP000018211">
    <property type="component" value="Unassembled WGS sequence"/>
</dbReference>
<proteinExistence type="predicted"/>
<feature type="binding site" evidence="4">
    <location>
        <begin position="17"/>
        <end position="24"/>
    </location>
    <ligand>
        <name>substrate</name>
    </ligand>
</feature>
<dbReference type="GO" id="GO:0016853">
    <property type="term" value="F:isomerase activity"/>
    <property type="evidence" value="ECO:0007669"/>
    <property type="project" value="UniProtKB-KW"/>
</dbReference>
<dbReference type="GO" id="GO:0016791">
    <property type="term" value="F:phosphatase activity"/>
    <property type="evidence" value="ECO:0007669"/>
    <property type="project" value="TreeGrafter"/>
</dbReference>
<dbReference type="PANTHER" id="PTHR48100">
    <property type="entry name" value="BROAD-SPECIFICITY PHOSPHATASE YOR283W-RELATED"/>
    <property type="match status" value="1"/>
</dbReference>
<dbReference type="InterPro" id="IPR050275">
    <property type="entry name" value="PGM_Phosphatase"/>
</dbReference>
<name>A0AAV2VTC5_9VIBR</name>
<dbReference type="EMBL" id="CAOF01000133">
    <property type="protein sequence ID" value="CCO47974.1"/>
    <property type="molecule type" value="Genomic_DNA"/>
</dbReference>
<evidence type="ECO:0000256" key="1">
    <source>
        <dbReference type="ARBA" id="ARBA00023152"/>
    </source>
</evidence>
<dbReference type="Gene3D" id="3.40.50.1240">
    <property type="entry name" value="Phosphoglycerate mutase-like"/>
    <property type="match status" value="1"/>
</dbReference>